<organism evidence="3 4">
    <name type="scientific">Tanacetum coccineum</name>
    <dbReference type="NCBI Taxonomy" id="301880"/>
    <lineage>
        <taxon>Eukaryota</taxon>
        <taxon>Viridiplantae</taxon>
        <taxon>Streptophyta</taxon>
        <taxon>Embryophyta</taxon>
        <taxon>Tracheophyta</taxon>
        <taxon>Spermatophyta</taxon>
        <taxon>Magnoliopsida</taxon>
        <taxon>eudicotyledons</taxon>
        <taxon>Gunneridae</taxon>
        <taxon>Pentapetalae</taxon>
        <taxon>asterids</taxon>
        <taxon>campanulids</taxon>
        <taxon>Asterales</taxon>
        <taxon>Asteraceae</taxon>
        <taxon>Asteroideae</taxon>
        <taxon>Anthemideae</taxon>
        <taxon>Anthemidinae</taxon>
        <taxon>Tanacetum</taxon>
    </lineage>
</organism>
<sequence length="375" mass="43790">MDMISNLPPNIIDTVLCFLPIQEAARTSILSREWRYRWNKIPKLVFEEVRFQVSYDVAESSVVDQTVNESSDRQIRVMFRRKRFFSAISQVVLMHDGPIHELTIDMLPDDDDIKNHTCVEIDRIIFHLSRKHTVKNLTINLNNGIYELPYSLFSFSHLSDLCLVGCCFSQKPTFSGFRRLRSLSLDGVYISQKTLLHLLSSCPLFKNVTLEIDSRYIDIDESTTIINLFESLRMIESLSIQFTVLELFVYDRAPRELRALLSHLKYFYTHEIPFTQKCGLSCLVLLIRNSPNLEKLEIDNRMLDQDDSDMEDDLCTEDELYSFTVDSYPDIWLEHLKEKVKITLDYSAFDEDEELPILLILLRFPHASPVVEIII</sequence>
<dbReference type="EMBL" id="BQNB010021671">
    <property type="protein sequence ID" value="GJU08827.1"/>
    <property type="molecule type" value="Genomic_DNA"/>
</dbReference>
<dbReference type="Pfam" id="PF24758">
    <property type="entry name" value="LRR_At5g56370"/>
    <property type="match status" value="1"/>
</dbReference>
<gene>
    <name evidence="3" type="ORF">Tco_1125257</name>
</gene>
<comment type="caution">
    <text evidence="3">The sequence shown here is derived from an EMBL/GenBank/DDBJ whole genome shotgun (WGS) entry which is preliminary data.</text>
</comment>
<dbReference type="PANTHER" id="PTHR31639">
    <property type="entry name" value="F-BOX PROTEIN-LIKE"/>
    <property type="match status" value="1"/>
</dbReference>
<accession>A0ABQ5J8H8</accession>
<name>A0ABQ5J8H8_9ASTR</name>
<reference evidence="3" key="2">
    <citation type="submission" date="2022-01" db="EMBL/GenBank/DDBJ databases">
        <authorList>
            <person name="Yamashiro T."/>
            <person name="Shiraishi A."/>
            <person name="Satake H."/>
            <person name="Nakayama K."/>
        </authorList>
    </citation>
    <scope>NUCLEOTIDE SEQUENCE</scope>
</reference>
<dbReference type="InterPro" id="IPR036047">
    <property type="entry name" value="F-box-like_dom_sf"/>
</dbReference>
<dbReference type="SUPFAM" id="SSF81383">
    <property type="entry name" value="F-box domain"/>
    <property type="match status" value="1"/>
</dbReference>
<feature type="domain" description="F-box/LRR-repeat protein 15/At3g58940/PEG3-like LRR" evidence="2">
    <location>
        <begin position="146"/>
        <end position="214"/>
    </location>
</feature>
<dbReference type="InterPro" id="IPR001810">
    <property type="entry name" value="F-box_dom"/>
</dbReference>
<dbReference type="InterPro" id="IPR055411">
    <property type="entry name" value="LRR_FXL15/At3g58940/PEG3-like"/>
</dbReference>
<evidence type="ECO:0000313" key="4">
    <source>
        <dbReference type="Proteomes" id="UP001151760"/>
    </source>
</evidence>
<keyword evidence="4" id="KW-1185">Reference proteome</keyword>
<dbReference type="InterPro" id="IPR032675">
    <property type="entry name" value="LRR_dom_sf"/>
</dbReference>
<reference evidence="3" key="1">
    <citation type="journal article" date="2022" name="Int. J. Mol. Sci.">
        <title>Draft Genome of Tanacetum Coccineum: Genomic Comparison of Closely Related Tanacetum-Family Plants.</title>
        <authorList>
            <person name="Yamashiro T."/>
            <person name="Shiraishi A."/>
            <person name="Nakayama K."/>
            <person name="Satake H."/>
        </authorList>
    </citation>
    <scope>NUCLEOTIDE SEQUENCE</scope>
</reference>
<evidence type="ECO:0000259" key="1">
    <source>
        <dbReference type="Pfam" id="PF00646"/>
    </source>
</evidence>
<dbReference type="Pfam" id="PF00646">
    <property type="entry name" value="F-box"/>
    <property type="match status" value="1"/>
</dbReference>
<dbReference type="SUPFAM" id="SSF52047">
    <property type="entry name" value="RNI-like"/>
    <property type="match status" value="1"/>
</dbReference>
<evidence type="ECO:0000259" key="2">
    <source>
        <dbReference type="Pfam" id="PF24758"/>
    </source>
</evidence>
<dbReference type="PANTHER" id="PTHR31639:SF315">
    <property type="entry name" value="LEUCINE-RICH REPEAT DOMAIN SUPERFAMILY, F-BOX-LIKE DOMAIN SUPERFAMILY"/>
    <property type="match status" value="1"/>
</dbReference>
<dbReference type="Gene3D" id="3.80.10.10">
    <property type="entry name" value="Ribonuclease Inhibitor"/>
    <property type="match status" value="1"/>
</dbReference>
<dbReference type="Proteomes" id="UP001151760">
    <property type="component" value="Unassembled WGS sequence"/>
</dbReference>
<protein>
    <submittedName>
        <fullName evidence="3">F-box/FBD/LRR-repeat protein-like protein</fullName>
    </submittedName>
</protein>
<evidence type="ECO:0000313" key="3">
    <source>
        <dbReference type="EMBL" id="GJU08827.1"/>
    </source>
</evidence>
<feature type="domain" description="F-box" evidence="1">
    <location>
        <begin position="4"/>
        <end position="42"/>
    </location>
</feature>
<proteinExistence type="predicted"/>